<evidence type="ECO:0000313" key="2">
    <source>
        <dbReference type="EMBL" id="AWN20105.1"/>
    </source>
</evidence>
<name>A0ABM6W3K2_9STRE</name>
<accession>A0ABM6W3K2</accession>
<reference evidence="2 3" key="1">
    <citation type="submission" date="2018-05" db="EMBL/GenBank/DDBJ databases">
        <title>Complete genome sequences of Streptococcus sobrinus.</title>
        <authorList>
            <person name="Sales M."/>
            <person name="Jensen P.A."/>
        </authorList>
    </citation>
    <scope>NUCLEOTIDE SEQUENCE [LARGE SCALE GENOMIC DNA]</scope>
    <source>
        <strain evidence="2 3">SL1</strain>
    </source>
</reference>
<evidence type="ECO:0000313" key="3">
    <source>
        <dbReference type="Proteomes" id="UP000245369"/>
    </source>
</evidence>
<feature type="transmembrane region" description="Helical" evidence="1">
    <location>
        <begin position="52"/>
        <end position="71"/>
    </location>
</feature>
<dbReference type="Proteomes" id="UP000245369">
    <property type="component" value="Chromosome"/>
</dbReference>
<protein>
    <submittedName>
        <fullName evidence="2">Uncharacterized protein</fullName>
    </submittedName>
</protein>
<keyword evidence="1" id="KW-1133">Transmembrane helix</keyword>
<dbReference type="RefSeq" id="WP_028798520.1">
    <property type="nucleotide sequence ID" value="NZ_CP029490.1"/>
</dbReference>
<proteinExistence type="predicted"/>
<gene>
    <name evidence="2" type="ORF">DK182_01540</name>
</gene>
<sequence length="134" mass="15148">MTRRKILSFVCALVWFSQAILHLLILFGAPLGKLFFGGIYTVFPIWLRPANLILLLLWSTFAYAYLVYGRVMSAGNFDKKSAIFVKIATLLLGITTLFNFFVSHSFLEKYVTGGLTALTFLLSLWLLLLSKQTT</sequence>
<evidence type="ECO:0000256" key="1">
    <source>
        <dbReference type="SAM" id="Phobius"/>
    </source>
</evidence>
<keyword evidence="1" id="KW-0812">Transmembrane</keyword>
<organism evidence="2 3">
    <name type="scientific">Streptococcus sobrinus</name>
    <dbReference type="NCBI Taxonomy" id="1310"/>
    <lineage>
        <taxon>Bacteria</taxon>
        <taxon>Bacillati</taxon>
        <taxon>Bacillota</taxon>
        <taxon>Bacilli</taxon>
        <taxon>Lactobacillales</taxon>
        <taxon>Streptococcaceae</taxon>
        <taxon>Streptococcus</taxon>
    </lineage>
</organism>
<dbReference type="EMBL" id="CP029490">
    <property type="protein sequence ID" value="AWN20105.1"/>
    <property type="molecule type" value="Genomic_DNA"/>
</dbReference>
<keyword evidence="3" id="KW-1185">Reference proteome</keyword>
<feature type="transmembrane region" description="Helical" evidence="1">
    <location>
        <begin position="83"/>
        <end position="104"/>
    </location>
</feature>
<feature type="transmembrane region" description="Helical" evidence="1">
    <location>
        <begin position="110"/>
        <end position="129"/>
    </location>
</feature>
<dbReference type="GeneID" id="93923202"/>
<keyword evidence="1" id="KW-0472">Membrane</keyword>